<dbReference type="OrthoDB" id="6195577at2"/>
<dbReference type="EMBL" id="QURL01000003">
    <property type="protein sequence ID" value="RFC64190.1"/>
    <property type="molecule type" value="Genomic_DNA"/>
</dbReference>
<evidence type="ECO:0000256" key="1">
    <source>
        <dbReference type="SAM" id="MobiDB-lite"/>
    </source>
</evidence>
<evidence type="ECO:0000313" key="3">
    <source>
        <dbReference type="Proteomes" id="UP000264310"/>
    </source>
</evidence>
<dbReference type="AlphaFoldDB" id="A0A371X4P3"/>
<accession>A0A371X4P3</accession>
<organism evidence="2 3">
    <name type="scientific">Fulvimarina endophytica</name>
    <dbReference type="NCBI Taxonomy" id="2293836"/>
    <lineage>
        <taxon>Bacteria</taxon>
        <taxon>Pseudomonadati</taxon>
        <taxon>Pseudomonadota</taxon>
        <taxon>Alphaproteobacteria</taxon>
        <taxon>Hyphomicrobiales</taxon>
        <taxon>Aurantimonadaceae</taxon>
        <taxon>Fulvimarina</taxon>
    </lineage>
</organism>
<comment type="caution">
    <text evidence="2">The sequence shown here is derived from an EMBL/GenBank/DDBJ whole genome shotgun (WGS) entry which is preliminary data.</text>
</comment>
<proteinExistence type="predicted"/>
<reference evidence="2 3" key="1">
    <citation type="submission" date="2018-08" db="EMBL/GenBank/DDBJ databases">
        <title>Fulvimarina sp. 85, whole genome shotgun sequence.</title>
        <authorList>
            <person name="Tuo L."/>
        </authorList>
    </citation>
    <scope>NUCLEOTIDE SEQUENCE [LARGE SCALE GENOMIC DNA]</scope>
    <source>
        <strain evidence="2 3">85</strain>
    </source>
</reference>
<evidence type="ECO:0000313" key="2">
    <source>
        <dbReference type="EMBL" id="RFC64190.1"/>
    </source>
</evidence>
<name>A0A371X4P3_9HYPH</name>
<keyword evidence="3" id="KW-1185">Reference proteome</keyword>
<feature type="region of interest" description="Disordered" evidence="1">
    <location>
        <begin position="1"/>
        <end position="23"/>
    </location>
</feature>
<dbReference type="RefSeq" id="WP_116682607.1">
    <property type="nucleotide sequence ID" value="NZ_QURL01000003.1"/>
</dbReference>
<sequence>MAETWAAHAGGYGRGETPVAGPEAREAPWTLGEALAAARLDWPALPVSLGAPGEGWRDVAALFEDEDAITAWLAFRARSYPGTDLKAAAAFVLADYAYLLTMVTAPLFVGFGLVPDLIPGNVHLRYAGLGGESGERGVESDANPGAELRFASEAAFAEPAVPVVSPSLCDHYRRAVEAHVAPLVETLSGRSRLARSAFWRLVADAVAFAFLDAGERVGRIDYATECALAVVKQAGSPLSNRQTGFVDLLPEGEAGAMACPRRFRVRGGCCRYYTVTGGSYCAPCVLKRPADRDRDLRSLI</sequence>
<protein>
    <submittedName>
        <fullName evidence="2">(2Fe-2S)-binding protein</fullName>
    </submittedName>
</protein>
<dbReference type="Proteomes" id="UP000264310">
    <property type="component" value="Unassembled WGS sequence"/>
</dbReference>
<gene>
    <name evidence="2" type="ORF">DYI37_07515</name>
</gene>